<evidence type="ECO:0000313" key="2">
    <source>
        <dbReference type="EMBL" id="GCC40099.1"/>
    </source>
</evidence>
<dbReference type="AlphaFoldDB" id="A0A401TBT0"/>
<feature type="compositionally biased region" description="Acidic residues" evidence="1">
    <location>
        <begin position="14"/>
        <end position="24"/>
    </location>
</feature>
<gene>
    <name evidence="2" type="ORF">chiPu_0024295</name>
</gene>
<dbReference type="Proteomes" id="UP000287033">
    <property type="component" value="Unassembled WGS sequence"/>
</dbReference>
<protein>
    <submittedName>
        <fullName evidence="2">Uncharacterized protein</fullName>
    </submittedName>
</protein>
<reference evidence="2 3" key="1">
    <citation type="journal article" date="2018" name="Nat. Ecol. Evol.">
        <title>Shark genomes provide insights into elasmobranch evolution and the origin of vertebrates.</title>
        <authorList>
            <person name="Hara Y"/>
            <person name="Yamaguchi K"/>
            <person name="Onimaru K"/>
            <person name="Kadota M"/>
            <person name="Koyanagi M"/>
            <person name="Keeley SD"/>
            <person name="Tatsumi K"/>
            <person name="Tanaka K"/>
            <person name="Motone F"/>
            <person name="Kageyama Y"/>
            <person name="Nozu R"/>
            <person name="Adachi N"/>
            <person name="Nishimura O"/>
            <person name="Nakagawa R"/>
            <person name="Tanegashima C"/>
            <person name="Kiyatake I"/>
            <person name="Matsumoto R"/>
            <person name="Murakumo K"/>
            <person name="Nishida K"/>
            <person name="Terakita A"/>
            <person name="Kuratani S"/>
            <person name="Sato K"/>
            <person name="Hyodo S Kuraku.S."/>
        </authorList>
    </citation>
    <scope>NUCLEOTIDE SEQUENCE [LARGE SCALE GENOMIC DNA]</scope>
</reference>
<feature type="non-terminal residue" evidence="2">
    <location>
        <position position="1"/>
    </location>
</feature>
<proteinExistence type="predicted"/>
<organism evidence="2 3">
    <name type="scientific">Chiloscyllium punctatum</name>
    <name type="common">Brownbanded bambooshark</name>
    <name type="synonym">Hemiscyllium punctatum</name>
    <dbReference type="NCBI Taxonomy" id="137246"/>
    <lineage>
        <taxon>Eukaryota</taxon>
        <taxon>Metazoa</taxon>
        <taxon>Chordata</taxon>
        <taxon>Craniata</taxon>
        <taxon>Vertebrata</taxon>
        <taxon>Chondrichthyes</taxon>
        <taxon>Elasmobranchii</taxon>
        <taxon>Galeomorphii</taxon>
        <taxon>Galeoidea</taxon>
        <taxon>Orectolobiformes</taxon>
        <taxon>Hemiscylliidae</taxon>
        <taxon>Chiloscyllium</taxon>
    </lineage>
</organism>
<sequence>EKVLEELDKNDSSPEPDTEDEEIDVEKALSEKEK</sequence>
<evidence type="ECO:0000313" key="3">
    <source>
        <dbReference type="Proteomes" id="UP000287033"/>
    </source>
</evidence>
<feature type="non-terminal residue" evidence="2">
    <location>
        <position position="34"/>
    </location>
</feature>
<feature type="region of interest" description="Disordered" evidence="1">
    <location>
        <begin position="1"/>
        <end position="34"/>
    </location>
</feature>
<dbReference type="EMBL" id="BEZZ01036564">
    <property type="protein sequence ID" value="GCC40099.1"/>
    <property type="molecule type" value="Genomic_DNA"/>
</dbReference>
<feature type="compositionally biased region" description="Basic and acidic residues" evidence="1">
    <location>
        <begin position="1"/>
        <end position="12"/>
    </location>
</feature>
<name>A0A401TBT0_CHIPU</name>
<evidence type="ECO:0000256" key="1">
    <source>
        <dbReference type="SAM" id="MobiDB-lite"/>
    </source>
</evidence>
<keyword evidence="3" id="KW-1185">Reference proteome</keyword>
<accession>A0A401TBT0</accession>
<feature type="compositionally biased region" description="Basic and acidic residues" evidence="1">
    <location>
        <begin position="25"/>
        <end position="34"/>
    </location>
</feature>
<comment type="caution">
    <text evidence="2">The sequence shown here is derived from an EMBL/GenBank/DDBJ whole genome shotgun (WGS) entry which is preliminary data.</text>
</comment>